<dbReference type="EMBL" id="JAAIUW010000005">
    <property type="protein sequence ID" value="KAF7831083.1"/>
    <property type="molecule type" value="Genomic_DNA"/>
</dbReference>
<evidence type="ECO:0000313" key="1">
    <source>
        <dbReference type="EMBL" id="KAF7831083.1"/>
    </source>
</evidence>
<organism evidence="1 2">
    <name type="scientific">Senna tora</name>
    <dbReference type="NCBI Taxonomy" id="362788"/>
    <lineage>
        <taxon>Eukaryota</taxon>
        <taxon>Viridiplantae</taxon>
        <taxon>Streptophyta</taxon>
        <taxon>Embryophyta</taxon>
        <taxon>Tracheophyta</taxon>
        <taxon>Spermatophyta</taxon>
        <taxon>Magnoliopsida</taxon>
        <taxon>eudicotyledons</taxon>
        <taxon>Gunneridae</taxon>
        <taxon>Pentapetalae</taxon>
        <taxon>rosids</taxon>
        <taxon>fabids</taxon>
        <taxon>Fabales</taxon>
        <taxon>Fabaceae</taxon>
        <taxon>Caesalpinioideae</taxon>
        <taxon>Cassia clade</taxon>
        <taxon>Senna</taxon>
    </lineage>
</organism>
<gene>
    <name evidence="1" type="ORF">G2W53_013416</name>
</gene>
<keyword evidence="2" id="KW-1185">Reference proteome</keyword>
<dbReference type="AlphaFoldDB" id="A0A834TYR0"/>
<accession>A0A834TYR0</accession>
<sequence>MVDSRSTSVEAIAQLSALAVEVATPVHLQSANDNEMLVAHPQCSSFVPPPRQELWMPKQEISTKGSELLEDVSLQAGAQQQQIDACSFSKNRKRKRKQAIKKSRLNNLLGLESLRVGEHNLRPPVGKFPPNEVPPAVAALPMTTFSFCILFRLTDYSKDVVSGLGLMQARPETSEAWGKCPLDSCRQGGTHAFSSK</sequence>
<protein>
    <submittedName>
        <fullName evidence="1">Uncharacterized protein</fullName>
    </submittedName>
</protein>
<comment type="caution">
    <text evidence="1">The sequence shown here is derived from an EMBL/GenBank/DDBJ whole genome shotgun (WGS) entry which is preliminary data.</text>
</comment>
<evidence type="ECO:0000313" key="2">
    <source>
        <dbReference type="Proteomes" id="UP000634136"/>
    </source>
</evidence>
<proteinExistence type="predicted"/>
<reference evidence="1" key="1">
    <citation type="submission" date="2020-09" db="EMBL/GenBank/DDBJ databases">
        <title>Genome-Enabled Discovery of Anthraquinone Biosynthesis in Senna tora.</title>
        <authorList>
            <person name="Kang S.-H."/>
            <person name="Pandey R.P."/>
            <person name="Lee C.-M."/>
            <person name="Sim J.-S."/>
            <person name="Jeong J.-T."/>
            <person name="Choi B.-S."/>
            <person name="Jung M."/>
            <person name="Ginzburg D."/>
            <person name="Zhao K."/>
            <person name="Won S.Y."/>
            <person name="Oh T.-J."/>
            <person name="Yu Y."/>
            <person name="Kim N.-H."/>
            <person name="Lee O.R."/>
            <person name="Lee T.-H."/>
            <person name="Bashyal P."/>
            <person name="Kim T.-S."/>
            <person name="Lee W.-H."/>
            <person name="Kawkins C."/>
            <person name="Kim C.-K."/>
            <person name="Kim J.S."/>
            <person name="Ahn B.O."/>
            <person name="Rhee S.Y."/>
            <person name="Sohng J.K."/>
        </authorList>
    </citation>
    <scope>NUCLEOTIDE SEQUENCE</scope>
    <source>
        <tissue evidence="1">Leaf</tissue>
    </source>
</reference>
<name>A0A834TYR0_9FABA</name>
<dbReference type="Proteomes" id="UP000634136">
    <property type="component" value="Unassembled WGS sequence"/>
</dbReference>